<reference evidence="1" key="1">
    <citation type="submission" date="2019-08" db="EMBL/GenBank/DDBJ databases">
        <authorList>
            <person name="Kucharzyk K."/>
            <person name="Murdoch R.W."/>
            <person name="Higgins S."/>
            <person name="Loffler F."/>
        </authorList>
    </citation>
    <scope>NUCLEOTIDE SEQUENCE</scope>
</reference>
<dbReference type="AlphaFoldDB" id="A0A644X810"/>
<gene>
    <name evidence="1" type="ORF">SDC9_58668</name>
</gene>
<dbReference type="EMBL" id="VSSQ01001954">
    <property type="protein sequence ID" value="MPM12316.1"/>
    <property type="molecule type" value="Genomic_DNA"/>
</dbReference>
<evidence type="ECO:0000313" key="1">
    <source>
        <dbReference type="EMBL" id="MPM12316.1"/>
    </source>
</evidence>
<proteinExistence type="predicted"/>
<comment type="caution">
    <text evidence="1">The sequence shown here is derived from an EMBL/GenBank/DDBJ whole genome shotgun (WGS) entry which is preliminary data.</text>
</comment>
<organism evidence="1">
    <name type="scientific">bioreactor metagenome</name>
    <dbReference type="NCBI Taxonomy" id="1076179"/>
    <lineage>
        <taxon>unclassified sequences</taxon>
        <taxon>metagenomes</taxon>
        <taxon>ecological metagenomes</taxon>
    </lineage>
</organism>
<protein>
    <submittedName>
        <fullName evidence="1">Uncharacterized protein</fullName>
    </submittedName>
</protein>
<sequence length="137" mass="15839">MGEQLGLKRAKFINLPPFVGFEYLLHCVEAELKCPVLKHEVVQKRPLLRTLPLIGLQVFVQDIQNFVDIPFYFRDSDSHLHLVLFQIKHVIRGNTVECLFMFLDKLLSISAAHHPGGECNKVFYLISVAFYHICRNC</sequence>
<accession>A0A644X810</accession>
<name>A0A644X810_9ZZZZ</name>